<dbReference type="PANTHER" id="PTHR33570:SF2">
    <property type="entry name" value="CARBOXYMUCONOLACTONE DECARBOXYLASE-LIKE DOMAIN-CONTAINING PROTEIN"/>
    <property type="match status" value="1"/>
</dbReference>
<name>A0A6J4H0V1_9ACTN</name>
<evidence type="ECO:0000259" key="1">
    <source>
        <dbReference type="Pfam" id="PF02627"/>
    </source>
</evidence>
<dbReference type="PANTHER" id="PTHR33570">
    <property type="entry name" value="4-CARBOXYMUCONOLACTONE DECARBOXYLASE FAMILY PROTEIN"/>
    <property type="match status" value="1"/>
</dbReference>
<dbReference type="GO" id="GO:0047575">
    <property type="term" value="F:4-carboxymuconolactone decarboxylase activity"/>
    <property type="evidence" value="ECO:0007669"/>
    <property type="project" value="UniProtKB-EC"/>
</dbReference>
<dbReference type="GO" id="GO:0047570">
    <property type="term" value="F:3-oxoadipate enol-lactonase activity"/>
    <property type="evidence" value="ECO:0007669"/>
    <property type="project" value="UniProtKB-EC"/>
</dbReference>
<protein>
    <submittedName>
        <fullName evidence="2">Beta-ketoadipate enol-lactone hydrolase / 4-carboxymuconolactone decarboxylase</fullName>
        <ecNumber evidence="2">3.1.1.24</ecNumber>
        <ecNumber evidence="2">4.1.1.44</ecNumber>
    </submittedName>
</protein>
<dbReference type="GO" id="GO:0051920">
    <property type="term" value="F:peroxiredoxin activity"/>
    <property type="evidence" value="ECO:0007669"/>
    <property type="project" value="InterPro"/>
</dbReference>
<dbReference type="EC" id="4.1.1.44" evidence="2"/>
<evidence type="ECO:0000313" key="2">
    <source>
        <dbReference type="EMBL" id="CAA9212006.1"/>
    </source>
</evidence>
<organism evidence="2">
    <name type="scientific">uncultured Blastococcus sp</name>
    <dbReference type="NCBI Taxonomy" id="217144"/>
    <lineage>
        <taxon>Bacteria</taxon>
        <taxon>Bacillati</taxon>
        <taxon>Actinomycetota</taxon>
        <taxon>Actinomycetes</taxon>
        <taxon>Geodermatophilales</taxon>
        <taxon>Geodermatophilaceae</taxon>
        <taxon>Blastococcus</taxon>
        <taxon>environmental samples</taxon>
    </lineage>
</organism>
<dbReference type="EMBL" id="CADCTN010000006">
    <property type="protein sequence ID" value="CAA9212006.1"/>
    <property type="molecule type" value="Genomic_DNA"/>
</dbReference>
<dbReference type="Pfam" id="PF02627">
    <property type="entry name" value="CMD"/>
    <property type="match status" value="1"/>
</dbReference>
<dbReference type="AlphaFoldDB" id="A0A6J4H0V1"/>
<feature type="domain" description="Carboxymuconolactone decarboxylase-like" evidence="1">
    <location>
        <begin position="1"/>
        <end position="37"/>
    </location>
</feature>
<dbReference type="InterPro" id="IPR003779">
    <property type="entry name" value="CMD-like"/>
</dbReference>
<feature type="non-terminal residue" evidence="2">
    <location>
        <position position="37"/>
    </location>
</feature>
<gene>
    <name evidence="2" type="ORF">AVDCRST_MAG52-67</name>
</gene>
<keyword evidence="2" id="KW-0456">Lyase</keyword>
<reference evidence="2" key="1">
    <citation type="submission" date="2020-02" db="EMBL/GenBank/DDBJ databases">
        <authorList>
            <person name="Meier V. D."/>
        </authorList>
    </citation>
    <scope>NUCLEOTIDE SEQUENCE</scope>
    <source>
        <strain evidence="2">AVDCRST_MAG52</strain>
    </source>
</reference>
<dbReference type="Gene3D" id="1.20.1290.10">
    <property type="entry name" value="AhpD-like"/>
    <property type="match status" value="1"/>
</dbReference>
<dbReference type="SUPFAM" id="SSF69118">
    <property type="entry name" value="AhpD-like"/>
    <property type="match status" value="1"/>
</dbReference>
<keyword evidence="2" id="KW-0378">Hydrolase</keyword>
<sequence>MHLRAARRNGITNDEIKELLLQTAIYCGVPDANTAFR</sequence>
<dbReference type="InterPro" id="IPR029032">
    <property type="entry name" value="AhpD-like"/>
</dbReference>
<dbReference type="InterPro" id="IPR052512">
    <property type="entry name" value="4CMD/NDH-1_regulator"/>
</dbReference>
<dbReference type="EC" id="3.1.1.24" evidence="2"/>
<accession>A0A6J4H0V1</accession>
<proteinExistence type="predicted"/>